<gene>
    <name evidence="2" type="primary">spoIIIAF</name>
    <name evidence="2" type="ORF">H8689_05450</name>
</gene>
<proteinExistence type="predicted"/>
<evidence type="ECO:0000313" key="2">
    <source>
        <dbReference type="EMBL" id="MBC8590575.1"/>
    </source>
</evidence>
<sequence>MIISDFIYSWLKDIVFLFIIISLIDLIMPKGSMKKYINFVIGLLVIFTVISPFIKLRTLDFDLGKEVFNNLNREKSDYNNELLINQERQIEELYIKKISENIAYIVENNTEYSVYDINLNISKEDESYGLIKNVDIVLSDVKKADKKNNTVTIERIQTVKLTDETSKYIESQEFGDLKKIVSKELGVDEERISIHINN</sequence>
<accession>A0A926F276</accession>
<keyword evidence="1" id="KW-0472">Membrane</keyword>
<dbReference type="InterPro" id="IPR014245">
    <property type="entry name" value="Spore_III_AF"/>
</dbReference>
<evidence type="ECO:0000256" key="1">
    <source>
        <dbReference type="SAM" id="Phobius"/>
    </source>
</evidence>
<name>A0A926F276_9FIRM</name>
<comment type="caution">
    <text evidence="2">The sequence shown here is derived from an EMBL/GenBank/DDBJ whole genome shotgun (WGS) entry which is preliminary data.</text>
</comment>
<dbReference type="RefSeq" id="WP_249323413.1">
    <property type="nucleotide sequence ID" value="NZ_JACRTK010000002.1"/>
</dbReference>
<reference evidence="2 3" key="1">
    <citation type="submission" date="2020-08" db="EMBL/GenBank/DDBJ databases">
        <title>Genome public.</title>
        <authorList>
            <person name="Liu C."/>
            <person name="Sun Q."/>
        </authorList>
    </citation>
    <scope>NUCLEOTIDE SEQUENCE [LARGE SCALE GENOMIC DNA]</scope>
    <source>
        <strain evidence="2 3">NSJ-26</strain>
    </source>
</reference>
<organism evidence="2 3">
    <name type="scientific">Wansuia hejianensis</name>
    <dbReference type="NCBI Taxonomy" id="2763667"/>
    <lineage>
        <taxon>Bacteria</taxon>
        <taxon>Bacillati</taxon>
        <taxon>Bacillota</taxon>
        <taxon>Clostridia</taxon>
        <taxon>Lachnospirales</taxon>
        <taxon>Lachnospiraceae</taxon>
        <taxon>Wansuia</taxon>
    </lineage>
</organism>
<dbReference type="Pfam" id="PF09581">
    <property type="entry name" value="Spore_III_AF"/>
    <property type="match status" value="1"/>
</dbReference>
<keyword evidence="1" id="KW-1133">Transmembrane helix</keyword>
<dbReference type="Proteomes" id="UP000601522">
    <property type="component" value="Unassembled WGS sequence"/>
</dbReference>
<dbReference type="EMBL" id="JACRTK010000002">
    <property type="protein sequence ID" value="MBC8590575.1"/>
    <property type="molecule type" value="Genomic_DNA"/>
</dbReference>
<feature type="transmembrane region" description="Helical" evidence="1">
    <location>
        <begin position="6"/>
        <end position="24"/>
    </location>
</feature>
<protein>
    <submittedName>
        <fullName evidence="2">Stage III sporulation protein AF</fullName>
    </submittedName>
</protein>
<keyword evidence="3" id="KW-1185">Reference proteome</keyword>
<dbReference type="NCBIfam" id="TIGR02896">
    <property type="entry name" value="spore_III_AF"/>
    <property type="match status" value="1"/>
</dbReference>
<evidence type="ECO:0000313" key="3">
    <source>
        <dbReference type="Proteomes" id="UP000601522"/>
    </source>
</evidence>
<feature type="transmembrane region" description="Helical" evidence="1">
    <location>
        <begin position="36"/>
        <end position="54"/>
    </location>
</feature>
<keyword evidence="1" id="KW-0812">Transmembrane</keyword>
<dbReference type="AlphaFoldDB" id="A0A926F276"/>